<accession>A0ABV4FXB6</accession>
<comment type="caution">
    <text evidence="3">The sequence shown here is derived from an EMBL/GenBank/DDBJ whole genome shotgun (WGS) entry which is preliminary data.</text>
</comment>
<reference evidence="3 4" key="1">
    <citation type="submission" date="2024-07" db="EMBL/GenBank/DDBJ databases">
        <title>Genomic Encyclopedia of Type Strains, Phase V (KMG-V): Genome sequencing to study the core and pangenomes of soil and plant-associated prokaryotes.</title>
        <authorList>
            <person name="Whitman W."/>
        </authorList>
    </citation>
    <scope>NUCLEOTIDE SEQUENCE [LARGE SCALE GENOMIC DNA]</scope>
    <source>
        <strain evidence="3 4">USDA 152</strain>
    </source>
</reference>
<keyword evidence="1" id="KW-1133">Transmembrane helix</keyword>
<protein>
    <submittedName>
        <fullName evidence="3">Ketosteroid isomerase-like protein</fullName>
    </submittedName>
</protein>
<dbReference type="InterPro" id="IPR032710">
    <property type="entry name" value="NTF2-like_dom_sf"/>
</dbReference>
<feature type="domain" description="DUF4440" evidence="2">
    <location>
        <begin position="81"/>
        <end position="188"/>
    </location>
</feature>
<proteinExistence type="predicted"/>
<evidence type="ECO:0000256" key="1">
    <source>
        <dbReference type="SAM" id="Phobius"/>
    </source>
</evidence>
<dbReference type="Proteomes" id="UP001565369">
    <property type="component" value="Unassembled WGS sequence"/>
</dbReference>
<name>A0ABV4FXB6_9BRAD</name>
<feature type="transmembrane region" description="Helical" evidence="1">
    <location>
        <begin position="49"/>
        <end position="72"/>
    </location>
</feature>
<dbReference type="Pfam" id="PF14534">
    <property type="entry name" value="DUF4440"/>
    <property type="match status" value="1"/>
</dbReference>
<evidence type="ECO:0000259" key="2">
    <source>
        <dbReference type="Pfam" id="PF14534"/>
    </source>
</evidence>
<dbReference type="InterPro" id="IPR027843">
    <property type="entry name" value="DUF4440"/>
</dbReference>
<organism evidence="3 4">
    <name type="scientific">Bradyrhizobium ottawaense</name>
    <dbReference type="NCBI Taxonomy" id="931866"/>
    <lineage>
        <taxon>Bacteria</taxon>
        <taxon>Pseudomonadati</taxon>
        <taxon>Pseudomonadota</taxon>
        <taxon>Alphaproteobacteria</taxon>
        <taxon>Hyphomicrobiales</taxon>
        <taxon>Nitrobacteraceae</taxon>
        <taxon>Bradyrhizobium</taxon>
    </lineage>
</organism>
<evidence type="ECO:0000313" key="3">
    <source>
        <dbReference type="EMBL" id="MEY9455780.1"/>
    </source>
</evidence>
<dbReference type="Gene3D" id="3.10.450.50">
    <property type="match status" value="1"/>
</dbReference>
<keyword evidence="4" id="KW-1185">Reference proteome</keyword>
<keyword evidence="1" id="KW-0472">Membrane</keyword>
<gene>
    <name evidence="3" type="ORF">ABIG07_004728</name>
</gene>
<dbReference type="EMBL" id="JBGBZJ010000003">
    <property type="protein sequence ID" value="MEY9455780.1"/>
    <property type="molecule type" value="Genomic_DNA"/>
</dbReference>
<sequence length="196" mass="21492">MRETYQYGFDRAMTHGDDDDVTLDKAARGCNTRRKIKKEETMTMNRRDLALSTLAVSALAVSALALTTPALAASADEDAVAKKVEAFRLAQIAADPKALGALCWDDLSYSHSSGKVEDKATFIANATDGKSKFLSIDYKDPTIKVVGPAAIVRFHWLGEQEMAADGKKVSTNLHILMNWQKQGDEWKLLSRAATKL</sequence>
<keyword evidence="1" id="KW-0812">Transmembrane</keyword>
<evidence type="ECO:0000313" key="4">
    <source>
        <dbReference type="Proteomes" id="UP001565369"/>
    </source>
</evidence>
<dbReference type="SUPFAM" id="SSF54427">
    <property type="entry name" value="NTF2-like"/>
    <property type="match status" value="1"/>
</dbReference>